<evidence type="ECO:0000313" key="2">
    <source>
        <dbReference type="Proteomes" id="UP000276215"/>
    </source>
</evidence>
<proteinExistence type="predicted"/>
<dbReference type="EMBL" id="ML120367">
    <property type="protein sequence ID" value="RPB02497.1"/>
    <property type="molecule type" value="Genomic_DNA"/>
</dbReference>
<accession>A0A3N4JWB2</accession>
<reference evidence="1 2" key="1">
    <citation type="journal article" date="2018" name="Nat. Ecol. Evol.">
        <title>Pezizomycetes genomes reveal the molecular basis of ectomycorrhizal truffle lifestyle.</title>
        <authorList>
            <person name="Murat C."/>
            <person name="Payen T."/>
            <person name="Noel B."/>
            <person name="Kuo A."/>
            <person name="Morin E."/>
            <person name="Chen J."/>
            <person name="Kohler A."/>
            <person name="Krizsan K."/>
            <person name="Balestrini R."/>
            <person name="Da Silva C."/>
            <person name="Montanini B."/>
            <person name="Hainaut M."/>
            <person name="Levati E."/>
            <person name="Barry K.W."/>
            <person name="Belfiori B."/>
            <person name="Cichocki N."/>
            <person name="Clum A."/>
            <person name="Dockter R.B."/>
            <person name="Fauchery L."/>
            <person name="Guy J."/>
            <person name="Iotti M."/>
            <person name="Le Tacon F."/>
            <person name="Lindquist E.A."/>
            <person name="Lipzen A."/>
            <person name="Malagnac F."/>
            <person name="Mello A."/>
            <person name="Molinier V."/>
            <person name="Miyauchi S."/>
            <person name="Poulain J."/>
            <person name="Riccioni C."/>
            <person name="Rubini A."/>
            <person name="Sitrit Y."/>
            <person name="Splivallo R."/>
            <person name="Traeger S."/>
            <person name="Wang M."/>
            <person name="Zifcakova L."/>
            <person name="Wipf D."/>
            <person name="Zambonelli A."/>
            <person name="Paolocci F."/>
            <person name="Nowrousian M."/>
            <person name="Ottonello S."/>
            <person name="Baldrian P."/>
            <person name="Spatafora J.W."/>
            <person name="Henrissat B."/>
            <person name="Nagy L.G."/>
            <person name="Aury J.M."/>
            <person name="Wincker P."/>
            <person name="Grigoriev I.V."/>
            <person name="Bonfante P."/>
            <person name="Martin F.M."/>
        </authorList>
    </citation>
    <scope>NUCLEOTIDE SEQUENCE [LARGE SCALE GENOMIC DNA]</scope>
    <source>
        <strain evidence="1 2">120613-1</strain>
    </source>
</reference>
<organism evidence="1 2">
    <name type="scientific">Choiromyces venosus 120613-1</name>
    <dbReference type="NCBI Taxonomy" id="1336337"/>
    <lineage>
        <taxon>Eukaryota</taxon>
        <taxon>Fungi</taxon>
        <taxon>Dikarya</taxon>
        <taxon>Ascomycota</taxon>
        <taxon>Pezizomycotina</taxon>
        <taxon>Pezizomycetes</taxon>
        <taxon>Pezizales</taxon>
        <taxon>Tuberaceae</taxon>
        <taxon>Choiromyces</taxon>
    </lineage>
</organism>
<name>A0A3N4JWB2_9PEZI</name>
<protein>
    <submittedName>
        <fullName evidence="1">Uncharacterized protein</fullName>
    </submittedName>
</protein>
<sequence length="103" mass="11510">MNTNSSLPYITYKSHNIPPPFNPQSFCLIPPPPQTTRSLSPYQCVTSTPIILEQLASGLKVQTYYHTCRSKSLRALRRKPGGMLLFCNLKLFMVVVVQSPTGP</sequence>
<dbReference type="AlphaFoldDB" id="A0A3N4JWB2"/>
<evidence type="ECO:0000313" key="1">
    <source>
        <dbReference type="EMBL" id="RPB02497.1"/>
    </source>
</evidence>
<keyword evidence="2" id="KW-1185">Reference proteome</keyword>
<gene>
    <name evidence="1" type="ORF">L873DRAFT_1801931</name>
</gene>
<dbReference type="Proteomes" id="UP000276215">
    <property type="component" value="Unassembled WGS sequence"/>
</dbReference>